<evidence type="ECO:0000313" key="2">
    <source>
        <dbReference type="Proteomes" id="UP000027238"/>
    </source>
</evidence>
<dbReference type="AlphaFoldDB" id="A0A066X4D5"/>
<comment type="caution">
    <text evidence="1">The sequence shown here is derived from an EMBL/GenBank/DDBJ whole genome shotgun (WGS) entry which is preliminary data.</text>
</comment>
<sequence>MLPQVSGRLGAAGASLDEERGWEDVLGSLSSLLGLDAGECRPAARRVCRRDLPAVPTLATETVGYAAGISDGRPDSQVDYTALCRDLTLWRDDEQLRYEEDLMVGLSSFDVGHIGSRSVQTTRYPRTHEATIAKLSGWFVRRLDRFVLWLRGWYEQAVSTISMCTH</sequence>
<protein>
    <submittedName>
        <fullName evidence="1">Uncharacterized protein</fullName>
    </submittedName>
</protein>
<reference evidence="2" key="1">
    <citation type="journal article" date="2014" name="Genome Announc.">
        <title>Draft genome sequence of Colletotrichum sublineola, a destructive pathogen of cultivated sorghum.</title>
        <authorList>
            <person name="Baroncelli R."/>
            <person name="Sanz-Martin J.M."/>
            <person name="Rech G.E."/>
            <person name="Sukno S.A."/>
            <person name="Thon M.R."/>
        </authorList>
    </citation>
    <scope>NUCLEOTIDE SEQUENCE [LARGE SCALE GENOMIC DNA]</scope>
    <source>
        <strain evidence="2">TX430BB</strain>
    </source>
</reference>
<dbReference type="EMBL" id="JMSE01001165">
    <property type="protein sequence ID" value="KDN64008.1"/>
    <property type="molecule type" value="Genomic_DNA"/>
</dbReference>
<name>A0A066X4D5_COLSU</name>
<accession>A0A066X4D5</accession>
<keyword evidence="2" id="KW-1185">Reference proteome</keyword>
<gene>
    <name evidence="1" type="ORF">CSUB01_02571</name>
</gene>
<dbReference type="HOGENOM" id="CLU_1602608_0_0_1"/>
<evidence type="ECO:0000313" key="1">
    <source>
        <dbReference type="EMBL" id="KDN64008.1"/>
    </source>
</evidence>
<proteinExistence type="predicted"/>
<organism evidence="1 2">
    <name type="scientific">Colletotrichum sublineola</name>
    <name type="common">Sorghum anthracnose fungus</name>
    <dbReference type="NCBI Taxonomy" id="1173701"/>
    <lineage>
        <taxon>Eukaryota</taxon>
        <taxon>Fungi</taxon>
        <taxon>Dikarya</taxon>
        <taxon>Ascomycota</taxon>
        <taxon>Pezizomycotina</taxon>
        <taxon>Sordariomycetes</taxon>
        <taxon>Hypocreomycetidae</taxon>
        <taxon>Glomerellales</taxon>
        <taxon>Glomerellaceae</taxon>
        <taxon>Colletotrichum</taxon>
        <taxon>Colletotrichum graminicola species complex</taxon>
    </lineage>
</organism>
<dbReference type="Proteomes" id="UP000027238">
    <property type="component" value="Unassembled WGS sequence"/>
</dbReference>